<gene>
    <name evidence="1" type="ORF">FA13DRAFT_1804730</name>
</gene>
<sequence>MSIVFQQFDHDGDPSDISASVSFHRKAIALTPANDPRFPSFACALGSSLHTRFHSSNLKDVLDGDEAIAWYRRASDLCDNNDRRHLIRLAGALVSRFNAGGDTSLVEEAMSIIGKATDAPQGQDGDVTAEPMLLSAMFFSRFSRNKDDLDISEAVSLAQRALGTTQEEQGGRQTRLHDTLGAFLDVKSRSAGDAKDGCAAVEHFKAAATSSVSSPEERFDLARNWASLSSVHYPSSPDTLMAFDTTLDLVVLVDSLGQATRGYFTHLQEATDLPPEAAAAACTALRIDKAVEWLEKGRCLVWSRLSHLRAPFERLREFDEDLAESLGDVAKQLQQSGPRQSSSLGKIPTTGSALMQCIDLS</sequence>
<organism evidence="1 2">
    <name type="scientific">Coprinellus micaceus</name>
    <name type="common">Glistening ink-cap mushroom</name>
    <name type="synonym">Coprinus micaceus</name>
    <dbReference type="NCBI Taxonomy" id="71717"/>
    <lineage>
        <taxon>Eukaryota</taxon>
        <taxon>Fungi</taxon>
        <taxon>Dikarya</taxon>
        <taxon>Basidiomycota</taxon>
        <taxon>Agaricomycotina</taxon>
        <taxon>Agaricomycetes</taxon>
        <taxon>Agaricomycetidae</taxon>
        <taxon>Agaricales</taxon>
        <taxon>Agaricineae</taxon>
        <taxon>Psathyrellaceae</taxon>
        <taxon>Coprinellus</taxon>
    </lineage>
</organism>
<name>A0A4Y7S504_COPMI</name>
<dbReference type="Proteomes" id="UP000298030">
    <property type="component" value="Unassembled WGS sequence"/>
</dbReference>
<reference evidence="1 2" key="1">
    <citation type="journal article" date="2019" name="Nat. Ecol. Evol.">
        <title>Megaphylogeny resolves global patterns of mushroom evolution.</title>
        <authorList>
            <person name="Varga T."/>
            <person name="Krizsan K."/>
            <person name="Foldi C."/>
            <person name="Dima B."/>
            <person name="Sanchez-Garcia M."/>
            <person name="Sanchez-Ramirez S."/>
            <person name="Szollosi G.J."/>
            <person name="Szarkandi J.G."/>
            <person name="Papp V."/>
            <person name="Albert L."/>
            <person name="Andreopoulos W."/>
            <person name="Angelini C."/>
            <person name="Antonin V."/>
            <person name="Barry K.W."/>
            <person name="Bougher N.L."/>
            <person name="Buchanan P."/>
            <person name="Buyck B."/>
            <person name="Bense V."/>
            <person name="Catcheside P."/>
            <person name="Chovatia M."/>
            <person name="Cooper J."/>
            <person name="Damon W."/>
            <person name="Desjardin D."/>
            <person name="Finy P."/>
            <person name="Geml J."/>
            <person name="Haridas S."/>
            <person name="Hughes K."/>
            <person name="Justo A."/>
            <person name="Karasinski D."/>
            <person name="Kautmanova I."/>
            <person name="Kiss B."/>
            <person name="Kocsube S."/>
            <person name="Kotiranta H."/>
            <person name="LaButti K.M."/>
            <person name="Lechner B.E."/>
            <person name="Liimatainen K."/>
            <person name="Lipzen A."/>
            <person name="Lukacs Z."/>
            <person name="Mihaltcheva S."/>
            <person name="Morgado L.N."/>
            <person name="Niskanen T."/>
            <person name="Noordeloos M.E."/>
            <person name="Ohm R.A."/>
            <person name="Ortiz-Santana B."/>
            <person name="Ovrebo C."/>
            <person name="Racz N."/>
            <person name="Riley R."/>
            <person name="Savchenko A."/>
            <person name="Shiryaev A."/>
            <person name="Soop K."/>
            <person name="Spirin V."/>
            <person name="Szebenyi C."/>
            <person name="Tomsovsky M."/>
            <person name="Tulloss R.E."/>
            <person name="Uehling J."/>
            <person name="Grigoriev I.V."/>
            <person name="Vagvolgyi C."/>
            <person name="Papp T."/>
            <person name="Martin F.M."/>
            <person name="Miettinen O."/>
            <person name="Hibbett D.S."/>
            <person name="Nagy L.G."/>
        </authorList>
    </citation>
    <scope>NUCLEOTIDE SEQUENCE [LARGE SCALE GENOMIC DNA]</scope>
    <source>
        <strain evidence="1 2">FP101781</strain>
    </source>
</reference>
<protein>
    <submittedName>
        <fullName evidence="1">Uncharacterized protein</fullName>
    </submittedName>
</protein>
<proteinExistence type="predicted"/>
<dbReference type="EMBL" id="QPFP01000334">
    <property type="protein sequence ID" value="TEB16312.1"/>
    <property type="molecule type" value="Genomic_DNA"/>
</dbReference>
<comment type="caution">
    <text evidence="1">The sequence shown here is derived from an EMBL/GenBank/DDBJ whole genome shotgun (WGS) entry which is preliminary data.</text>
</comment>
<accession>A0A4Y7S504</accession>
<dbReference type="AlphaFoldDB" id="A0A4Y7S504"/>
<evidence type="ECO:0000313" key="2">
    <source>
        <dbReference type="Proteomes" id="UP000298030"/>
    </source>
</evidence>
<dbReference type="STRING" id="71717.A0A4Y7S504"/>
<dbReference type="OrthoDB" id="2677767at2759"/>
<keyword evidence="2" id="KW-1185">Reference proteome</keyword>
<evidence type="ECO:0000313" key="1">
    <source>
        <dbReference type="EMBL" id="TEB16312.1"/>
    </source>
</evidence>